<dbReference type="OrthoDB" id="48446at2759"/>
<dbReference type="KEGG" id="fcy:FRACYDRAFT_247190"/>
<feature type="compositionally biased region" description="Polar residues" evidence="1">
    <location>
        <begin position="172"/>
        <end position="181"/>
    </location>
</feature>
<feature type="region of interest" description="Disordered" evidence="1">
    <location>
        <begin position="1"/>
        <end position="105"/>
    </location>
</feature>
<proteinExistence type="predicted"/>
<gene>
    <name evidence="3" type="ORF">FRACYDRAFT_247190</name>
</gene>
<reference evidence="3 4" key="1">
    <citation type="submission" date="2016-09" db="EMBL/GenBank/DDBJ databases">
        <title>Extensive genetic diversity and differential bi-allelic expression allows diatom success in the polar Southern Ocean.</title>
        <authorList>
            <consortium name="DOE Joint Genome Institute"/>
            <person name="Mock T."/>
            <person name="Otillar R.P."/>
            <person name="Strauss J."/>
            <person name="Dupont C."/>
            <person name="Frickenhaus S."/>
            <person name="Maumus F."/>
            <person name="Mcmullan M."/>
            <person name="Sanges R."/>
            <person name="Schmutz J."/>
            <person name="Toseland A."/>
            <person name="Valas R."/>
            <person name="Veluchamy A."/>
            <person name="Ward B.J."/>
            <person name="Allen A."/>
            <person name="Barry K."/>
            <person name="Falciatore A."/>
            <person name="Ferrante M."/>
            <person name="Fortunato A.E."/>
            <person name="Gloeckner G."/>
            <person name="Gruber A."/>
            <person name="Hipkin R."/>
            <person name="Janech M."/>
            <person name="Kroth P."/>
            <person name="Leese F."/>
            <person name="Lindquist E."/>
            <person name="Lyon B.R."/>
            <person name="Martin J."/>
            <person name="Mayer C."/>
            <person name="Parker M."/>
            <person name="Quesneville H."/>
            <person name="Raymond J."/>
            <person name="Uhlig C."/>
            <person name="Valentin K.U."/>
            <person name="Worden A.Z."/>
            <person name="Armbrust E.V."/>
            <person name="Bowler C."/>
            <person name="Green B."/>
            <person name="Moulton V."/>
            <person name="Van Oosterhout C."/>
            <person name="Grigoriev I."/>
        </authorList>
    </citation>
    <scope>NUCLEOTIDE SEQUENCE [LARGE SCALE GENOMIC DNA]</scope>
    <source>
        <strain evidence="3 4">CCMP1102</strain>
    </source>
</reference>
<name>A0A1E7EX86_9STRA</name>
<evidence type="ECO:0000313" key="3">
    <source>
        <dbReference type="EMBL" id="OEU10648.1"/>
    </source>
</evidence>
<dbReference type="PANTHER" id="PTHR20916:SF18">
    <property type="entry name" value="IPT_TIG DOMAIN-CONTAINING PROTEIN"/>
    <property type="match status" value="1"/>
</dbReference>
<feature type="compositionally biased region" description="Basic residues" evidence="1">
    <location>
        <begin position="89"/>
        <end position="105"/>
    </location>
</feature>
<dbReference type="AlphaFoldDB" id="A0A1E7EX86"/>
<feature type="compositionally biased region" description="Low complexity" evidence="1">
    <location>
        <begin position="29"/>
        <end position="55"/>
    </location>
</feature>
<feature type="transmembrane region" description="Helical" evidence="2">
    <location>
        <begin position="117"/>
        <end position="137"/>
    </location>
</feature>
<dbReference type="Proteomes" id="UP000095751">
    <property type="component" value="Unassembled WGS sequence"/>
</dbReference>
<evidence type="ECO:0000256" key="2">
    <source>
        <dbReference type="SAM" id="Phobius"/>
    </source>
</evidence>
<evidence type="ECO:0000313" key="4">
    <source>
        <dbReference type="Proteomes" id="UP000095751"/>
    </source>
</evidence>
<dbReference type="InParanoid" id="A0A1E7EX86"/>
<dbReference type="EMBL" id="KV784371">
    <property type="protein sequence ID" value="OEU10648.1"/>
    <property type="molecule type" value="Genomic_DNA"/>
</dbReference>
<organism evidence="3 4">
    <name type="scientific">Fragilariopsis cylindrus CCMP1102</name>
    <dbReference type="NCBI Taxonomy" id="635003"/>
    <lineage>
        <taxon>Eukaryota</taxon>
        <taxon>Sar</taxon>
        <taxon>Stramenopiles</taxon>
        <taxon>Ochrophyta</taxon>
        <taxon>Bacillariophyta</taxon>
        <taxon>Bacillariophyceae</taxon>
        <taxon>Bacillariophycidae</taxon>
        <taxon>Bacillariales</taxon>
        <taxon>Bacillariaceae</taxon>
        <taxon>Fragilariopsis</taxon>
    </lineage>
</organism>
<feature type="compositionally biased region" description="Low complexity" evidence="1">
    <location>
        <begin position="71"/>
        <end position="88"/>
    </location>
</feature>
<keyword evidence="2" id="KW-0472">Membrane</keyword>
<feature type="compositionally biased region" description="Low complexity" evidence="1">
    <location>
        <begin position="182"/>
        <end position="193"/>
    </location>
</feature>
<evidence type="ECO:0000256" key="1">
    <source>
        <dbReference type="SAM" id="MobiDB-lite"/>
    </source>
</evidence>
<feature type="compositionally biased region" description="Basic residues" evidence="1">
    <location>
        <begin position="1"/>
        <end position="16"/>
    </location>
</feature>
<accession>A0A1E7EX86</accession>
<sequence>MNQSPQRRRGRGRGRCGHPVNVNNSDAINRAGRSNTNNRTTGRSSSNNNPRSTTAQEMANTKKIDKNPGYTKSTTTSTSNLLSSSSVSKKTKTKTKTKTKRTKTTTKRFRKMKVLRMWVLPTLFLIPLFIIVIEYYIGKIISLEDIQDVYVEQMYDPWELLLMDIDKMSDTTTTTEDSYPDNNNNNINNNNNYNNADATAVVSSRSTNSFNIVGSLPNISYTVRSKCPQGFRRMINVHNPMSHSNYGKTQQQKRDHSIPMIVHQQSKTRCLTMNVDRATIKWAFRGWSYYIHDEDATNRLFHRYCGGGGIGGGGGGGGQSSCNKEFPLLNTITTKCLNNSNHYLLRNELWKFLNLWIFGGLYVDLGLLPMKFTPSTIKDDDDGLFVVDSDTGMLGTNLMAVSPHHPIMYYAIQHLIFNVMMMGSNDSSSSSENDNDNDNNNSISGSFVLNQAFHTFQQQKGQKQDEEDISYISPGVFNGAMNRTIRVVANNGLNDNEKNNALFVSIFNNQQEKEVGFEKMGIIVAATENETTTATTTNTSNNSNNGQAISCLRELYHRTTT</sequence>
<keyword evidence="2" id="KW-1133">Transmembrane helix</keyword>
<dbReference type="PANTHER" id="PTHR20916">
    <property type="entry name" value="CYSTEINE AND GLYCINE-RICH PROTEIN 2 BINDING PROTEIN"/>
    <property type="match status" value="1"/>
</dbReference>
<keyword evidence="4" id="KW-1185">Reference proteome</keyword>
<protein>
    <submittedName>
        <fullName evidence="3">Uncharacterized protein</fullName>
    </submittedName>
</protein>
<feature type="region of interest" description="Disordered" evidence="1">
    <location>
        <begin position="172"/>
        <end position="193"/>
    </location>
</feature>
<keyword evidence="2" id="KW-0812">Transmembrane</keyword>